<dbReference type="GO" id="GO:0000981">
    <property type="term" value="F:DNA-binding transcription factor activity, RNA polymerase II-specific"/>
    <property type="evidence" value="ECO:0007669"/>
    <property type="project" value="InterPro"/>
</dbReference>
<dbReference type="GO" id="GO:0000785">
    <property type="term" value="C:chromatin"/>
    <property type="evidence" value="ECO:0007669"/>
    <property type="project" value="TreeGrafter"/>
</dbReference>
<reference evidence="10" key="1">
    <citation type="submission" date="2018-03" db="EMBL/GenBank/DDBJ databases">
        <authorList>
            <person name="Guldener U."/>
        </authorList>
    </citation>
    <scope>NUCLEOTIDE SEQUENCE</scope>
</reference>
<feature type="region of interest" description="Disordered" evidence="8">
    <location>
        <begin position="193"/>
        <end position="327"/>
    </location>
</feature>
<feature type="compositionally biased region" description="Polar residues" evidence="8">
    <location>
        <begin position="307"/>
        <end position="327"/>
    </location>
</feature>
<name>A0AAE8N867_9PEZI</name>
<feature type="domain" description="C2H2-type" evidence="9">
    <location>
        <begin position="177"/>
        <end position="206"/>
    </location>
</feature>
<dbReference type="EMBL" id="ONZQ02000016">
    <property type="protein sequence ID" value="SPO06625.1"/>
    <property type="molecule type" value="Genomic_DNA"/>
</dbReference>
<comment type="caution">
    <text evidence="10">The sequence shown here is derived from an EMBL/GenBank/DDBJ whole genome shotgun (WGS) entry which is preliminary data.</text>
</comment>
<evidence type="ECO:0000256" key="2">
    <source>
        <dbReference type="ARBA" id="ARBA00022723"/>
    </source>
</evidence>
<evidence type="ECO:0000313" key="10">
    <source>
        <dbReference type="EMBL" id="SPO06625.1"/>
    </source>
</evidence>
<dbReference type="PROSITE" id="PS50157">
    <property type="entry name" value="ZINC_FINGER_C2H2_2"/>
    <property type="match status" value="1"/>
</dbReference>
<feature type="region of interest" description="Disordered" evidence="8">
    <location>
        <begin position="1"/>
        <end position="96"/>
    </location>
</feature>
<dbReference type="SMART" id="SM00355">
    <property type="entry name" value="ZnF_C2H2"/>
    <property type="match status" value="2"/>
</dbReference>
<dbReference type="Proteomes" id="UP001187682">
    <property type="component" value="Unassembled WGS sequence"/>
</dbReference>
<feature type="compositionally biased region" description="Low complexity" evidence="8">
    <location>
        <begin position="256"/>
        <end position="268"/>
    </location>
</feature>
<dbReference type="InterPro" id="IPR051059">
    <property type="entry name" value="VerF-like"/>
</dbReference>
<sequence length="563" mass="60661">MQHHGQGQYYPHRDPQPPMDPNSFMAYDRRVSPYGQQHPSPIATEDFSSTPASSRLSSAHQQPIPNTTPDSMDQQGYPHHSHNIGAASSSMSIPHTRAPESIGSMSSIGSMGSMGSFSDGAHAENHVPVKYTPVTGRVSKALKGVSVHTCHDCVPHRTFSRNEHLRRHQLSHKTPAFACKFVGCTRRFHRKDLLDRHEQKHGPEKEKAAPRRGGSQNAARGRRMPDSAPLGLSARSRAPSRLGATSFATPTTPRRSSTAFSGSSFVSGIPSHTPPTPHGFDTSQAPSTPLGFNTSQGPSTPHGYGQARQTGSFDSNGAFSPGITTSYSQSMPTTLCPTINTTLSPSINTTLSPTLITPDGYHQPTSQGQQGFGNTYVFSSPSSHPMPILHQPQSQQDNTIAHHNLFPNSRSQQRPNLHIQFLPPADNPPDLLHHHDPAGIPSSASSTSYSPVSEPSRQRSKFRSPSADWVDNGGFLAPSPFPAEMMGGVSLDSGMPPISSSPVAPSPTSPVGLGYSSYSPQIVGARNMASMFVTDMGMYPDDHSILDVRQQQQSPKRRYASTP</sequence>
<keyword evidence="6" id="KW-0539">Nucleus</keyword>
<feature type="compositionally biased region" description="Polar residues" evidence="8">
    <location>
        <begin position="281"/>
        <end position="299"/>
    </location>
</feature>
<organism evidence="10 11">
    <name type="scientific">Cephalotrichum gorgonifer</name>
    <dbReference type="NCBI Taxonomy" id="2041049"/>
    <lineage>
        <taxon>Eukaryota</taxon>
        <taxon>Fungi</taxon>
        <taxon>Dikarya</taxon>
        <taxon>Ascomycota</taxon>
        <taxon>Pezizomycotina</taxon>
        <taxon>Sordariomycetes</taxon>
        <taxon>Hypocreomycetidae</taxon>
        <taxon>Microascales</taxon>
        <taxon>Microascaceae</taxon>
        <taxon>Cephalotrichum</taxon>
    </lineage>
</organism>
<dbReference type="GO" id="GO:0000978">
    <property type="term" value="F:RNA polymerase II cis-regulatory region sequence-specific DNA binding"/>
    <property type="evidence" value="ECO:0007669"/>
    <property type="project" value="InterPro"/>
</dbReference>
<dbReference type="AlphaFoldDB" id="A0AAE8N867"/>
<dbReference type="InterPro" id="IPR013087">
    <property type="entry name" value="Znf_C2H2_type"/>
</dbReference>
<keyword evidence="4 7" id="KW-0863">Zinc-finger</keyword>
<dbReference type="GO" id="GO:0008270">
    <property type="term" value="F:zinc ion binding"/>
    <property type="evidence" value="ECO:0007669"/>
    <property type="project" value="UniProtKB-KW"/>
</dbReference>
<evidence type="ECO:0000256" key="7">
    <source>
        <dbReference type="PROSITE-ProRule" id="PRU00042"/>
    </source>
</evidence>
<evidence type="ECO:0000256" key="3">
    <source>
        <dbReference type="ARBA" id="ARBA00022737"/>
    </source>
</evidence>
<keyword evidence="11" id="KW-1185">Reference proteome</keyword>
<feature type="region of interest" description="Disordered" evidence="8">
    <location>
        <begin position="419"/>
        <end position="469"/>
    </location>
</feature>
<evidence type="ECO:0000256" key="4">
    <source>
        <dbReference type="ARBA" id="ARBA00022771"/>
    </source>
</evidence>
<feature type="compositionally biased region" description="Polar residues" evidence="8">
    <location>
        <begin position="59"/>
        <end position="74"/>
    </location>
</feature>
<gene>
    <name evidence="10" type="ORF">DNG_09317</name>
</gene>
<dbReference type="Gene3D" id="3.30.160.60">
    <property type="entry name" value="Classic Zinc Finger"/>
    <property type="match status" value="1"/>
</dbReference>
<keyword evidence="5" id="KW-0862">Zinc</keyword>
<keyword evidence="2" id="KW-0479">Metal-binding</keyword>
<evidence type="ECO:0000256" key="5">
    <source>
        <dbReference type="ARBA" id="ARBA00022833"/>
    </source>
</evidence>
<evidence type="ECO:0000259" key="9">
    <source>
        <dbReference type="PROSITE" id="PS50157"/>
    </source>
</evidence>
<accession>A0AAE8N867</accession>
<feature type="compositionally biased region" description="Basic and acidic residues" evidence="8">
    <location>
        <begin position="193"/>
        <end position="209"/>
    </location>
</feature>
<feature type="compositionally biased region" description="Low complexity" evidence="8">
    <location>
        <begin position="441"/>
        <end position="455"/>
    </location>
</feature>
<evidence type="ECO:0000313" key="11">
    <source>
        <dbReference type="Proteomes" id="UP001187682"/>
    </source>
</evidence>
<evidence type="ECO:0000256" key="8">
    <source>
        <dbReference type="SAM" id="MobiDB-lite"/>
    </source>
</evidence>
<keyword evidence="3" id="KW-0677">Repeat</keyword>
<dbReference type="PANTHER" id="PTHR40626">
    <property type="entry name" value="MIP31509P"/>
    <property type="match status" value="1"/>
</dbReference>
<proteinExistence type="predicted"/>
<evidence type="ECO:0000256" key="6">
    <source>
        <dbReference type="ARBA" id="ARBA00023242"/>
    </source>
</evidence>
<evidence type="ECO:0000256" key="1">
    <source>
        <dbReference type="ARBA" id="ARBA00004123"/>
    </source>
</evidence>
<comment type="subcellular location">
    <subcellularLocation>
        <location evidence="1">Nucleus</location>
    </subcellularLocation>
</comment>
<dbReference type="PROSITE" id="PS00028">
    <property type="entry name" value="ZINC_FINGER_C2H2_1"/>
    <property type="match status" value="1"/>
</dbReference>
<feature type="compositionally biased region" description="Polar residues" evidence="8">
    <location>
        <begin position="246"/>
        <end position="255"/>
    </location>
</feature>
<dbReference type="GO" id="GO:0005634">
    <property type="term" value="C:nucleus"/>
    <property type="evidence" value="ECO:0007669"/>
    <property type="project" value="UniProtKB-SubCell"/>
</dbReference>
<protein>
    <recommendedName>
        <fullName evidence="9">C2H2-type domain-containing protein</fullName>
    </recommendedName>
</protein>
<dbReference type="PANTHER" id="PTHR40626:SF30">
    <property type="entry name" value="FINGER DOMAIN PROTEIN, PUTATIVE (AFU_ORTHOLOGUE AFUA_4G13600)-RELATED"/>
    <property type="match status" value="1"/>
</dbReference>
<feature type="compositionally biased region" description="Low complexity" evidence="8">
    <location>
        <begin position="48"/>
        <end position="58"/>
    </location>
</feature>